<feature type="domain" description="Major facilitator superfamily (MFS) profile" evidence="8">
    <location>
        <begin position="10"/>
        <end position="407"/>
    </location>
</feature>
<evidence type="ECO:0000256" key="7">
    <source>
        <dbReference type="SAM" id="Phobius"/>
    </source>
</evidence>
<evidence type="ECO:0000259" key="8">
    <source>
        <dbReference type="PROSITE" id="PS50850"/>
    </source>
</evidence>
<keyword evidence="6 7" id="KW-0472">Membrane</keyword>
<dbReference type="Proteomes" id="UP000598426">
    <property type="component" value="Unassembled WGS sequence"/>
</dbReference>
<feature type="transmembrane region" description="Helical" evidence="7">
    <location>
        <begin position="257"/>
        <end position="276"/>
    </location>
</feature>
<feature type="transmembrane region" description="Helical" evidence="7">
    <location>
        <begin position="12"/>
        <end position="37"/>
    </location>
</feature>
<keyword evidence="3" id="KW-1003">Cell membrane</keyword>
<dbReference type="PANTHER" id="PTHR23513">
    <property type="entry name" value="INTEGRAL MEMBRANE EFFLUX PROTEIN-RELATED"/>
    <property type="match status" value="1"/>
</dbReference>
<feature type="transmembrane region" description="Helical" evidence="7">
    <location>
        <begin position="382"/>
        <end position="402"/>
    </location>
</feature>
<dbReference type="SUPFAM" id="SSF103473">
    <property type="entry name" value="MFS general substrate transporter"/>
    <property type="match status" value="1"/>
</dbReference>
<dbReference type="Pfam" id="PF05977">
    <property type="entry name" value="MFS_3"/>
    <property type="match status" value="1"/>
</dbReference>
<keyword evidence="5 7" id="KW-1133">Transmembrane helix</keyword>
<dbReference type="PROSITE" id="PS50850">
    <property type="entry name" value="MFS"/>
    <property type="match status" value="1"/>
</dbReference>
<feature type="transmembrane region" description="Helical" evidence="7">
    <location>
        <begin position="49"/>
        <end position="69"/>
    </location>
</feature>
<evidence type="ECO:0000256" key="5">
    <source>
        <dbReference type="ARBA" id="ARBA00022989"/>
    </source>
</evidence>
<dbReference type="InterPro" id="IPR020846">
    <property type="entry name" value="MFS_dom"/>
</dbReference>
<feature type="transmembrane region" description="Helical" evidence="7">
    <location>
        <begin position="219"/>
        <end position="245"/>
    </location>
</feature>
<comment type="subcellular location">
    <subcellularLocation>
        <location evidence="1">Cell membrane</location>
        <topology evidence="1">Multi-pass membrane protein</topology>
    </subcellularLocation>
</comment>
<dbReference type="InterPro" id="IPR010290">
    <property type="entry name" value="TM_effector"/>
</dbReference>
<keyword evidence="2" id="KW-0813">Transport</keyword>
<protein>
    <submittedName>
        <fullName evidence="9">MFS transporter</fullName>
    </submittedName>
</protein>
<dbReference type="InterPro" id="IPR036259">
    <property type="entry name" value="MFS_trans_sf"/>
</dbReference>
<accession>A0ABR8NQ58</accession>
<evidence type="ECO:0000256" key="4">
    <source>
        <dbReference type="ARBA" id="ARBA00022692"/>
    </source>
</evidence>
<dbReference type="PANTHER" id="PTHR23513:SF6">
    <property type="entry name" value="MAJOR FACILITATOR SUPERFAMILY ASSOCIATED DOMAIN-CONTAINING PROTEIN"/>
    <property type="match status" value="1"/>
</dbReference>
<dbReference type="RefSeq" id="WP_191172398.1">
    <property type="nucleotide sequence ID" value="NZ_JACXZS010000009.1"/>
</dbReference>
<comment type="caution">
    <text evidence="9">The sequence shown here is derived from an EMBL/GenBank/DDBJ whole genome shotgun (WGS) entry which is preliminary data.</text>
</comment>
<feature type="transmembrane region" description="Helical" evidence="7">
    <location>
        <begin position="353"/>
        <end position="376"/>
    </location>
</feature>
<name>A0ABR8NQ58_9MICO</name>
<gene>
    <name evidence="9" type="ORF">IF188_13870</name>
</gene>
<organism evidence="9 10">
    <name type="scientific">Microbacterium helvum</name>
    <dbReference type="NCBI Taxonomy" id="2773713"/>
    <lineage>
        <taxon>Bacteria</taxon>
        <taxon>Bacillati</taxon>
        <taxon>Actinomycetota</taxon>
        <taxon>Actinomycetes</taxon>
        <taxon>Micrococcales</taxon>
        <taxon>Microbacteriaceae</taxon>
        <taxon>Microbacterium</taxon>
    </lineage>
</organism>
<proteinExistence type="predicted"/>
<evidence type="ECO:0000256" key="2">
    <source>
        <dbReference type="ARBA" id="ARBA00022448"/>
    </source>
</evidence>
<dbReference type="EMBL" id="JACXZS010000009">
    <property type="protein sequence ID" value="MBD3942784.1"/>
    <property type="molecule type" value="Genomic_DNA"/>
</dbReference>
<evidence type="ECO:0000256" key="1">
    <source>
        <dbReference type="ARBA" id="ARBA00004651"/>
    </source>
</evidence>
<evidence type="ECO:0000313" key="9">
    <source>
        <dbReference type="EMBL" id="MBD3942784.1"/>
    </source>
</evidence>
<reference evidence="9 10" key="1">
    <citation type="submission" date="2020-09" db="EMBL/GenBank/DDBJ databases">
        <title>Isolation and identification of active actinomycetes.</title>
        <authorList>
            <person name="Li X."/>
        </authorList>
    </citation>
    <scope>NUCLEOTIDE SEQUENCE [LARGE SCALE GENOMIC DNA]</scope>
    <source>
        <strain evidence="9 10">NEAU-LLC</strain>
    </source>
</reference>
<evidence type="ECO:0000256" key="6">
    <source>
        <dbReference type="ARBA" id="ARBA00023136"/>
    </source>
</evidence>
<feature type="transmembrane region" description="Helical" evidence="7">
    <location>
        <begin position="165"/>
        <end position="186"/>
    </location>
</feature>
<evidence type="ECO:0000256" key="3">
    <source>
        <dbReference type="ARBA" id="ARBA00022475"/>
    </source>
</evidence>
<dbReference type="Gene3D" id="1.20.1250.20">
    <property type="entry name" value="MFS general substrate transporter like domains"/>
    <property type="match status" value="1"/>
</dbReference>
<feature type="transmembrane region" description="Helical" evidence="7">
    <location>
        <begin position="288"/>
        <end position="308"/>
    </location>
</feature>
<dbReference type="CDD" id="cd06173">
    <property type="entry name" value="MFS_MefA_like"/>
    <property type="match status" value="1"/>
</dbReference>
<sequence>MNDSPVPQRLFALFWTGNALATTGSEIFRFAVGIIAVDLLVASPFELGVLGAVTFAGILLLSPIAGAVTDRRARRAVLLATVTARILLMILVPAAYLVDGLSIWILIGLVAALSLGDVFYDAAHFSVVTELVPRELVSTAVGRLQTADQVARIAVPGAAGIAVRFIAAPVVTVFAALFQAGALLMFRRLPRTGRPSDATARQPFRETVRAGFAFIGQSLVIRTFMLSSGILNLAAGVVVAVLTLFSLRTLGLSPAEYGIAMGIGAAGGVVAGIVAARIGEQIGQIRTMVIAAAGIPLAYAVLLTAPVIPVPAVVSLTVAELLFSFLILLYGIQNAGLSARVTPSALMGRVASARRLVAVGSFPVGSLLGGLIAQWWGVETALAAALVISLCITLPIVLSGLARRASLPDEYAAIEDRGPA</sequence>
<feature type="transmembrane region" description="Helical" evidence="7">
    <location>
        <begin position="76"/>
        <end position="98"/>
    </location>
</feature>
<evidence type="ECO:0000313" key="10">
    <source>
        <dbReference type="Proteomes" id="UP000598426"/>
    </source>
</evidence>
<feature type="transmembrane region" description="Helical" evidence="7">
    <location>
        <begin position="314"/>
        <end position="332"/>
    </location>
</feature>
<keyword evidence="4 7" id="KW-0812">Transmembrane</keyword>
<keyword evidence="10" id="KW-1185">Reference proteome</keyword>